<proteinExistence type="predicted"/>
<protein>
    <submittedName>
        <fullName evidence="1">Uncharacterized protein</fullName>
    </submittedName>
</protein>
<evidence type="ECO:0000313" key="2">
    <source>
        <dbReference type="Proteomes" id="UP000196386"/>
    </source>
</evidence>
<dbReference type="RefSeq" id="WP_087299715.1">
    <property type="nucleotide sequence ID" value="NZ_NFKP01000003.1"/>
</dbReference>
<dbReference type="Proteomes" id="UP000196386">
    <property type="component" value="Unassembled WGS sequence"/>
</dbReference>
<sequence length="105" mass="11625">MADDNKTFQQRYLEAKAEAQKYEVASGVYKQRLQEKLTGLIEAQDAMLKSLNDIKDDSVRELVLGIIPCPIAADRLEDIKYLQSLKVALDTAVNELEKAGNAALG</sequence>
<comment type="caution">
    <text evidence="1">The sequence shown here is derived from an EMBL/GenBank/DDBJ whole genome shotgun (WGS) entry which is preliminary data.</text>
</comment>
<organism evidence="1 2">
    <name type="scientific">Anaerotruncus colihominis</name>
    <dbReference type="NCBI Taxonomy" id="169435"/>
    <lineage>
        <taxon>Bacteria</taxon>
        <taxon>Bacillati</taxon>
        <taxon>Bacillota</taxon>
        <taxon>Clostridia</taxon>
        <taxon>Eubacteriales</taxon>
        <taxon>Oscillospiraceae</taxon>
        <taxon>Anaerotruncus</taxon>
    </lineage>
</organism>
<gene>
    <name evidence="1" type="ORF">B5F11_03945</name>
</gene>
<dbReference type="EMBL" id="NFKP01000003">
    <property type="protein sequence ID" value="OUP70601.1"/>
    <property type="molecule type" value="Genomic_DNA"/>
</dbReference>
<reference evidence="2" key="1">
    <citation type="submission" date="2017-04" db="EMBL/GenBank/DDBJ databases">
        <title>Function of individual gut microbiota members based on whole genome sequencing of pure cultures obtained from chicken caecum.</title>
        <authorList>
            <person name="Medvecky M."/>
            <person name="Cejkova D."/>
            <person name="Polansky O."/>
            <person name="Karasova D."/>
            <person name="Kubasova T."/>
            <person name="Cizek A."/>
            <person name="Rychlik I."/>
        </authorList>
    </citation>
    <scope>NUCLEOTIDE SEQUENCE [LARGE SCALE GENOMIC DNA]</scope>
    <source>
        <strain evidence="2">An175</strain>
    </source>
</reference>
<dbReference type="AlphaFoldDB" id="A0A1Y4N596"/>
<name>A0A1Y4N596_9FIRM</name>
<accession>A0A1Y4N596</accession>
<evidence type="ECO:0000313" key="1">
    <source>
        <dbReference type="EMBL" id="OUP70601.1"/>
    </source>
</evidence>